<dbReference type="Proteomes" id="UP000602510">
    <property type="component" value="Unassembled WGS sequence"/>
</dbReference>
<dbReference type="InterPro" id="IPR015943">
    <property type="entry name" value="WD40/YVTN_repeat-like_dom_sf"/>
</dbReference>
<feature type="region of interest" description="Disordered" evidence="8">
    <location>
        <begin position="1120"/>
        <end position="1449"/>
    </location>
</feature>
<feature type="compositionally biased region" description="Low complexity" evidence="8">
    <location>
        <begin position="1516"/>
        <end position="1533"/>
    </location>
</feature>
<proteinExistence type="predicted"/>
<evidence type="ECO:0000256" key="3">
    <source>
        <dbReference type="ARBA" id="ARBA00022723"/>
    </source>
</evidence>
<comment type="caution">
    <text evidence="10">The sequence shown here is derived from an EMBL/GenBank/DDBJ whole genome shotgun (WGS) entry which is preliminary data.</text>
</comment>
<dbReference type="Gene3D" id="1.10.238.10">
    <property type="entry name" value="EF-hand"/>
    <property type="match status" value="2"/>
</dbReference>
<feature type="compositionally biased region" description="Polar residues" evidence="8">
    <location>
        <begin position="1464"/>
        <end position="1480"/>
    </location>
</feature>
<dbReference type="EMBL" id="WSZM01000097">
    <property type="protein sequence ID" value="KAF4042702.1"/>
    <property type="molecule type" value="Genomic_DNA"/>
</dbReference>
<evidence type="ECO:0000256" key="8">
    <source>
        <dbReference type="SAM" id="MobiDB-lite"/>
    </source>
</evidence>
<feature type="compositionally biased region" description="Low complexity" evidence="8">
    <location>
        <begin position="2203"/>
        <end position="2213"/>
    </location>
</feature>
<dbReference type="SUPFAM" id="SSF117289">
    <property type="entry name" value="Nucleoporin domain"/>
    <property type="match status" value="1"/>
</dbReference>
<name>A0A833S8A0_PHYIN</name>
<protein>
    <submittedName>
        <fullName evidence="10">Zn-finger in Ran binding protein</fullName>
    </submittedName>
</protein>
<feature type="region of interest" description="Disordered" evidence="8">
    <location>
        <begin position="702"/>
        <end position="779"/>
    </location>
</feature>
<evidence type="ECO:0000313" key="10">
    <source>
        <dbReference type="EMBL" id="KAF4042702.1"/>
    </source>
</evidence>
<dbReference type="GO" id="GO:0008270">
    <property type="term" value="F:zinc ion binding"/>
    <property type="evidence" value="ECO:0007669"/>
    <property type="project" value="UniProtKB-KW"/>
</dbReference>
<evidence type="ECO:0000256" key="6">
    <source>
        <dbReference type="ARBA" id="ARBA00023242"/>
    </source>
</evidence>
<feature type="region of interest" description="Disordered" evidence="8">
    <location>
        <begin position="1859"/>
        <end position="1940"/>
    </location>
</feature>
<gene>
    <name evidence="10" type="ORF">GN244_ATG05008</name>
</gene>
<evidence type="ECO:0000313" key="11">
    <source>
        <dbReference type="Proteomes" id="UP000602510"/>
    </source>
</evidence>
<feature type="compositionally biased region" description="Low complexity" evidence="8">
    <location>
        <begin position="702"/>
        <end position="730"/>
    </location>
</feature>
<keyword evidence="4 7" id="KW-0863">Zinc-finger</keyword>
<keyword evidence="5" id="KW-0862">Zinc</keyword>
<organism evidence="10 11">
    <name type="scientific">Phytophthora infestans</name>
    <name type="common">Potato late blight agent</name>
    <name type="synonym">Botrytis infestans</name>
    <dbReference type="NCBI Taxonomy" id="4787"/>
    <lineage>
        <taxon>Eukaryota</taxon>
        <taxon>Sar</taxon>
        <taxon>Stramenopiles</taxon>
        <taxon>Oomycota</taxon>
        <taxon>Peronosporomycetes</taxon>
        <taxon>Peronosporales</taxon>
        <taxon>Peronosporaceae</taxon>
        <taxon>Phytophthora</taxon>
    </lineage>
</organism>
<feature type="compositionally biased region" description="Acidic residues" evidence="8">
    <location>
        <begin position="449"/>
        <end position="469"/>
    </location>
</feature>
<keyword evidence="3" id="KW-0479">Metal-binding</keyword>
<dbReference type="GO" id="GO:0005634">
    <property type="term" value="C:nucleus"/>
    <property type="evidence" value="ECO:0007669"/>
    <property type="project" value="UniProtKB-SubCell"/>
</dbReference>
<dbReference type="InterPro" id="IPR011992">
    <property type="entry name" value="EF-hand-dom_pair"/>
</dbReference>
<feature type="compositionally biased region" description="Acidic residues" evidence="8">
    <location>
        <begin position="750"/>
        <end position="772"/>
    </location>
</feature>
<dbReference type="InterPro" id="IPR001876">
    <property type="entry name" value="Znf_RanBP2"/>
</dbReference>
<reference evidence="10" key="1">
    <citation type="submission" date="2020-04" db="EMBL/GenBank/DDBJ databases">
        <title>Hybrid Assembly of Korean Phytophthora infestans isolates.</title>
        <authorList>
            <person name="Prokchorchik M."/>
            <person name="Lee Y."/>
            <person name="Seo J."/>
            <person name="Cho J.-H."/>
            <person name="Park Y.-E."/>
            <person name="Jang D.-C."/>
            <person name="Im J.-S."/>
            <person name="Choi J.-G."/>
            <person name="Park H.-J."/>
            <person name="Lee G.-B."/>
            <person name="Lee Y.-G."/>
            <person name="Hong S.-Y."/>
            <person name="Cho K."/>
            <person name="Sohn K.H."/>
        </authorList>
    </citation>
    <scope>NUCLEOTIDE SEQUENCE</scope>
    <source>
        <strain evidence="10">KR_1_A1</strain>
    </source>
</reference>
<keyword evidence="6" id="KW-0539">Nucleus</keyword>
<dbReference type="Pfam" id="PF00641">
    <property type="entry name" value="Zn_ribbon_RanBP"/>
    <property type="match status" value="2"/>
</dbReference>
<feature type="compositionally biased region" description="Polar residues" evidence="8">
    <location>
        <begin position="429"/>
        <end position="448"/>
    </location>
</feature>
<feature type="compositionally biased region" description="Polar residues" evidence="8">
    <location>
        <begin position="1330"/>
        <end position="1343"/>
    </location>
</feature>
<feature type="compositionally biased region" description="Low complexity" evidence="8">
    <location>
        <begin position="1120"/>
        <end position="1135"/>
    </location>
</feature>
<dbReference type="PRINTS" id="PR01217">
    <property type="entry name" value="PRICHEXTENSN"/>
</dbReference>
<feature type="region of interest" description="Disordered" evidence="8">
    <location>
        <begin position="961"/>
        <end position="980"/>
    </location>
</feature>
<dbReference type="Pfam" id="PF16755">
    <property type="entry name" value="Beta-prop_NUP159_NUP214"/>
    <property type="match status" value="1"/>
</dbReference>
<feature type="region of interest" description="Disordered" evidence="8">
    <location>
        <begin position="1787"/>
        <end position="1807"/>
    </location>
</feature>
<comment type="subcellular location">
    <subcellularLocation>
        <location evidence="1">Nucleus</location>
    </subcellularLocation>
</comment>
<keyword evidence="11" id="KW-1185">Reference proteome</keyword>
<dbReference type="SMART" id="SM00547">
    <property type="entry name" value="ZnF_RBZ"/>
    <property type="match status" value="2"/>
</dbReference>
<evidence type="ECO:0000256" key="7">
    <source>
        <dbReference type="PROSITE-ProRule" id="PRU00322"/>
    </source>
</evidence>
<feature type="region of interest" description="Disordered" evidence="8">
    <location>
        <begin position="845"/>
        <end position="892"/>
    </location>
</feature>
<dbReference type="FunFam" id="4.10.1060.10:FF:000003">
    <property type="entry name" value="E3 SUMO-protein ligase RanBP2"/>
    <property type="match status" value="2"/>
</dbReference>
<dbReference type="InterPro" id="IPR036443">
    <property type="entry name" value="Znf_RanBP2_sf"/>
</dbReference>
<dbReference type="PANTHER" id="PTHR39666:SF1">
    <property type="entry name" value="NUCLEAR PORE COMPLEX NUP2_50_61 DOMAIN-CONTAINING PROTEIN"/>
    <property type="match status" value="1"/>
</dbReference>
<sequence length="2487" mass="260153">MAELDTEHVRMLDAGRQRVAYSPLLTSSSFASVVSKRTQLLQHGNTFGLSFVATEKGFVMTKNDELEVSCTDYTKRRQEAVDHGQKLALEEIHELPVAKEVLLPSIAYYIALSPDEIMLAVAYGDSVALFEVAHIVEEASPAPFYTFSKMQAQEIAWCRDPSSERFAVLTLEKQVAVCSLDGARDVINTETDASSIAWSPSGEQIAVGLADGSIGIYARDSFEFVRSFSQPESCADQELETHHVNWAEEELVLAGYHKYDEENEETIAQACIFDNGECVELDEVVGFFDVEERRHQYFSVFLPDWRMFFITCSLSADIELLVSDPEGGEWQLWKPLEKYQARLPMNAEDEESFPMGFAINLNSTTPVPVDEDSFPPVPIVSCTNTEGLLVNFAFVDTTVSEVDFVKSPSPFDKKATRLAAVISSGTSEVKTEVSVSPKKQISHTYGQNDENEFAESDGESSDEEEERKEEEEKARTTFRSMTSDGADHITPEVFPKLFKAMGATNDEEEHTRTIESLEKDGKIYENDFVTWYVNWIFGDDESESDEEVDVSAAESNLAEMKSKEEIAAAFSKFTAKEGSWKCAVCMVSNGPDAMKCSACETPNPAAPKTIAPVTTASANSAGSIGSGGFSFAVSTGSDSKPSSFSFGVTPAAGFSAADATKSTGFSFGAASTSTGFSFSSNTAPSGTGFKFKAATSSTASTATSSVSFGGDTSGSTDATSTSKTAAAVDSLVKDTEPASPKKAISHEYGQNDENEFAESDGESSDEEEERKEEEEKARTTFRSIAADGADYIASELFPKLFKAMGATYDGEEHTNTMTDLEKDGKIYENDFVTWYVNWIFGDVDSDSDDEDTPQVASQKTISHEYGQNDENEFADCDESSDEEEERKEEADTARVTFRTIAADGADYIVSEQFPKLIKAMGATYDEEEHTNTVKDLEKDGKINENDFVTWYVNWIFGDEASDSDEDDDAPASSAKPAGMKSKEEIAAAFSKFTAKEGRWKCAVCMVSNGPDAMKCSACETPNPAAPKTIAPVKAASATSAGSIGSGGFSFPVSTGSDSKPSSFMFGVTPAAGSGTTGASKSTGFSFGAAASSTGFSFPSTANTGFSFSTSTKPATLTAAAASSSGSGYPPDTTSTPKPPTFGAASSGGYPPDTTSKPKPPAFGAVHASGYPPDTTSKPKPPTFGASGSGYPPDTTSKPKPPAFSAASSGGYPPDTTSKPKPPAFGAVSSGGYPPDMTSKPKPPSFGTASSSGYPPDTTSKPKPPTFGAASGSGYPPDTTSKLKPPAFGASGSGYPPDTTSKPKPPTFGAASSGGYPPDTTLKPKPPAFGATSSGGYPPDTTSKPKPPVFGAASSGGGYPPDTTSKPKPPAFGQSTTSNTTPSSSSFGFGSFGKSLFGSKPESSQSTDFSAQTSTSASTVTPTKPKSLFGSAGATGKAPDTSSSPFGAVPKANSTSAFSFGLASASDSKPSSARPSFSFDSVSPPLDKTEDRDSSEGQPPTKRTLKFGDTSAFDAEATTPATTTKAKLTTAPAKTTKDIPSSRMEGQLWKLIVDFDKSLQRVNESSKNIPSKDADFSKKLLSQTDQLRAQISRLCDEINTLDESRDHVEKDVLFVIGSDGDVHEQLEYGRETLDSFNDEALKRTLEEQPLDQRSKETWDSLKNKMSEVKNCCADLDSHLSSSKIGTDGSGAVSSTHLFRVLKQTYDNSKMQYNKACKLAEQLEKLSLRGDMRQSNGVSAISGEAEAHSTVTKAEMVQMIVETEQRSQDVRRNFLTLCNNVVTPRDVFSTPRRKLVPPTPSKSSNSPLQVKACSKLMPKTQLSVASPLSSAKQSSRSVSFQETAVKSGSKLFSLAEAMTPKEEPTKLVQTPQPAKPSVSVGKAPQRPSLGAPATETKPTTTSAAKPNAFSFPKPKEGSSGFGTTATKEEAKKTPLTPSFGGFGVSSPAVKRKAESAPAPAFSLGGKEAATPSAFSFGSKDKTFAQSTSTSSTRTYKALLEAFYKVHNPSKTGSVIEKALATYKGREEDLFTRLFTMYVQDSTPDDVYKYLGGGPVPPKSASVAASKSPAPASAAAKSPFGGFGASTSTPNSAAKPNPFGASPSAFSLGPAANTSSGFGAFGSTATTATTTPSPFGQPAVDYRQKLVEFYQKHNPSKLSSVDATLQKYKGNEEKLFQNLATKYKVNASPAVQSTNSTATASPFGKPGAFSTPSTSGTTFGSTSSAGFGAANPAPSASPFGAAAPASSPFGASTSPASTAFGSTGGSGFGGFQSTTGTALAFGTPSPFGTATTGFGAAGGVNYREKLTAFYQQHNPAKLSSVDATLEKYKGREDHLFAMLEQKYVKKTPTAPATGGFGVPSTTTFGGGSGFGAPSAPGGSAAPAFGSASGLGGAAQPAFGGAAGSGFGMASRMGGGFGSAAPAAPSGAAAGAGFSAFGTQTPSFGGATQQSGGFGAPANSGGFGSGFGGGATTGGFGQPAAFNSTSFTQMR</sequence>
<dbReference type="Gene3D" id="2.130.10.10">
    <property type="entry name" value="YVTN repeat-like/Quinoprotein amine dehydrogenase"/>
    <property type="match status" value="1"/>
</dbReference>
<keyword evidence="2" id="KW-0813">Transport</keyword>
<feature type="region of interest" description="Disordered" evidence="8">
    <location>
        <begin position="2191"/>
        <end position="2213"/>
    </location>
</feature>
<feature type="compositionally biased region" description="Acidic residues" evidence="8">
    <location>
        <begin position="867"/>
        <end position="886"/>
    </location>
</feature>
<dbReference type="SUPFAM" id="SSF47473">
    <property type="entry name" value="EF-hand"/>
    <property type="match status" value="2"/>
</dbReference>
<evidence type="ECO:0000256" key="5">
    <source>
        <dbReference type="ARBA" id="ARBA00022833"/>
    </source>
</evidence>
<evidence type="ECO:0000256" key="2">
    <source>
        <dbReference type="ARBA" id="ARBA00022448"/>
    </source>
</evidence>
<accession>A0A833S8A0</accession>
<evidence type="ECO:0000259" key="9">
    <source>
        <dbReference type="PROSITE" id="PS50199"/>
    </source>
</evidence>
<dbReference type="Gene3D" id="4.10.1060.10">
    <property type="entry name" value="Zinc finger, RanBP2-type"/>
    <property type="match status" value="2"/>
</dbReference>
<feature type="region of interest" description="Disordered" evidence="8">
    <location>
        <begin position="429"/>
        <end position="489"/>
    </location>
</feature>
<feature type="region of interest" description="Disordered" evidence="8">
    <location>
        <begin position="1461"/>
        <end position="1540"/>
    </location>
</feature>
<dbReference type="PROSITE" id="PS01358">
    <property type="entry name" value="ZF_RANBP2_1"/>
    <property type="match status" value="2"/>
</dbReference>
<evidence type="ECO:0000256" key="4">
    <source>
        <dbReference type="ARBA" id="ARBA00022771"/>
    </source>
</evidence>
<dbReference type="PANTHER" id="PTHR39666">
    <property type="entry name" value="RANBP2-TYPE DOMAIN-CONTAINING PROTEIN"/>
    <property type="match status" value="1"/>
</dbReference>
<feature type="domain" description="RanBP2-type" evidence="9">
    <location>
        <begin position="576"/>
        <end position="605"/>
    </location>
</feature>
<dbReference type="InterPro" id="IPR039462">
    <property type="entry name" value="Nup159/Nup146_N"/>
</dbReference>
<feature type="compositionally biased region" description="Low complexity" evidence="8">
    <location>
        <begin position="1374"/>
        <end position="1426"/>
    </location>
</feature>
<dbReference type="PROSITE" id="PS50199">
    <property type="entry name" value="ZF_RANBP2_2"/>
    <property type="match status" value="2"/>
</dbReference>
<dbReference type="SUPFAM" id="SSF90209">
    <property type="entry name" value="Ran binding protein zinc finger-like"/>
    <property type="match status" value="2"/>
</dbReference>
<evidence type="ECO:0000256" key="1">
    <source>
        <dbReference type="ARBA" id="ARBA00004123"/>
    </source>
</evidence>
<feature type="domain" description="RanBP2-type" evidence="9">
    <location>
        <begin position="995"/>
        <end position="1024"/>
    </location>
</feature>